<dbReference type="RefSeq" id="WP_188771573.1">
    <property type="nucleotide sequence ID" value="NZ_BMKK01000024.1"/>
</dbReference>
<evidence type="ECO:0000256" key="1">
    <source>
        <dbReference type="SAM" id="MobiDB-lite"/>
    </source>
</evidence>
<reference evidence="2" key="1">
    <citation type="journal article" date="2014" name="Int. J. Syst. Evol. Microbiol.">
        <title>Complete genome sequence of Corynebacterium casei LMG S-19264T (=DSM 44701T), isolated from a smear-ripened cheese.</title>
        <authorList>
            <consortium name="US DOE Joint Genome Institute (JGI-PGF)"/>
            <person name="Walter F."/>
            <person name="Albersmeier A."/>
            <person name="Kalinowski J."/>
            <person name="Ruckert C."/>
        </authorList>
    </citation>
    <scope>NUCLEOTIDE SEQUENCE</scope>
    <source>
        <strain evidence="2">CGMCC 1.15958</strain>
    </source>
</reference>
<protein>
    <submittedName>
        <fullName evidence="2">Uncharacterized protein</fullName>
    </submittedName>
</protein>
<proteinExistence type="predicted"/>
<accession>A0A916Z9Z2</accession>
<sequence>MAKSKIPKNVLNNPNIPNIASIDNHNTIAVAAFYNYVKEQILNDRADVRRDGTTVIGRQNSFISPKGNGFEQGFDANYSISNSLIGSFYIPINNLVSFLFDASFTGENSIVGFWIWFTKKAKNDVPKIVITKAGFSGGPKILSENYLLLKYQTEITVNPLSPTPSIPMGTPSINDLRRGFTEPIQGYFIGRELIMNHLADFEGNIIPEVKGIELNVRKGAAFSVPPMADIHKVAFNIIYKNTETQMIGVATYKDHTHSGGGTSSSRPCPNYCPG</sequence>
<organism evidence="2 3">
    <name type="scientific">Emticicia aquatilis</name>
    <dbReference type="NCBI Taxonomy" id="1537369"/>
    <lineage>
        <taxon>Bacteria</taxon>
        <taxon>Pseudomonadati</taxon>
        <taxon>Bacteroidota</taxon>
        <taxon>Cytophagia</taxon>
        <taxon>Cytophagales</taxon>
        <taxon>Leadbetterellaceae</taxon>
        <taxon>Emticicia</taxon>
    </lineage>
</organism>
<evidence type="ECO:0000313" key="2">
    <source>
        <dbReference type="EMBL" id="GGD83569.1"/>
    </source>
</evidence>
<name>A0A916Z9Z2_9BACT</name>
<feature type="region of interest" description="Disordered" evidence="1">
    <location>
        <begin position="255"/>
        <end position="274"/>
    </location>
</feature>
<dbReference type="Proteomes" id="UP000609064">
    <property type="component" value="Unassembled WGS sequence"/>
</dbReference>
<dbReference type="AlphaFoldDB" id="A0A916Z9Z2"/>
<reference evidence="2" key="2">
    <citation type="submission" date="2020-09" db="EMBL/GenBank/DDBJ databases">
        <authorList>
            <person name="Sun Q."/>
            <person name="Zhou Y."/>
        </authorList>
    </citation>
    <scope>NUCLEOTIDE SEQUENCE</scope>
    <source>
        <strain evidence="2">CGMCC 1.15958</strain>
    </source>
</reference>
<gene>
    <name evidence="2" type="ORF">GCM10011514_54560</name>
</gene>
<keyword evidence="3" id="KW-1185">Reference proteome</keyword>
<comment type="caution">
    <text evidence="2">The sequence shown here is derived from an EMBL/GenBank/DDBJ whole genome shotgun (WGS) entry which is preliminary data.</text>
</comment>
<dbReference type="EMBL" id="BMKK01000024">
    <property type="protein sequence ID" value="GGD83569.1"/>
    <property type="molecule type" value="Genomic_DNA"/>
</dbReference>
<evidence type="ECO:0000313" key="3">
    <source>
        <dbReference type="Proteomes" id="UP000609064"/>
    </source>
</evidence>